<name>A0A438NGI4_EXOME</name>
<dbReference type="SUPFAM" id="SSF52540">
    <property type="entry name" value="P-loop containing nucleoside triphosphate hydrolases"/>
    <property type="match status" value="1"/>
</dbReference>
<dbReference type="Proteomes" id="UP000288859">
    <property type="component" value="Unassembled WGS sequence"/>
</dbReference>
<dbReference type="AlphaFoldDB" id="A0A438NGI4"/>
<comment type="caution">
    <text evidence="13">The sequence shown here is derived from an EMBL/GenBank/DDBJ whole genome shotgun (WGS) entry which is preliminary data.</text>
</comment>
<protein>
    <recommendedName>
        <fullName evidence="3">Signal recognition particle receptor subunit beta</fullName>
    </recommendedName>
</protein>
<dbReference type="VEuPathDB" id="FungiDB:PV10_00574"/>
<dbReference type="GO" id="GO:0005789">
    <property type="term" value="C:endoplasmic reticulum membrane"/>
    <property type="evidence" value="ECO:0007669"/>
    <property type="project" value="UniProtKB-SubCell"/>
</dbReference>
<evidence type="ECO:0000313" key="14">
    <source>
        <dbReference type="Proteomes" id="UP000288859"/>
    </source>
</evidence>
<dbReference type="Pfam" id="PF09439">
    <property type="entry name" value="SRPRB"/>
    <property type="match status" value="1"/>
</dbReference>
<keyword evidence="8" id="KW-0342">GTP-binding</keyword>
<feature type="transmembrane region" description="Helical" evidence="12">
    <location>
        <begin position="20"/>
        <end position="40"/>
    </location>
</feature>
<dbReference type="InterPro" id="IPR027417">
    <property type="entry name" value="P-loop_NTPase"/>
</dbReference>
<evidence type="ECO:0000313" key="13">
    <source>
        <dbReference type="EMBL" id="RVX74816.1"/>
    </source>
</evidence>
<dbReference type="Gene3D" id="3.40.50.300">
    <property type="entry name" value="P-loop containing nucleotide triphosphate hydrolases"/>
    <property type="match status" value="1"/>
</dbReference>
<gene>
    <name evidence="13" type="ORF">B0A52_01093</name>
</gene>
<evidence type="ECO:0000256" key="4">
    <source>
        <dbReference type="ARBA" id="ARBA00022692"/>
    </source>
</evidence>
<evidence type="ECO:0000256" key="3">
    <source>
        <dbReference type="ARBA" id="ARBA00020256"/>
    </source>
</evidence>
<evidence type="ECO:0000256" key="1">
    <source>
        <dbReference type="ARBA" id="ARBA00004389"/>
    </source>
</evidence>
<evidence type="ECO:0000256" key="10">
    <source>
        <dbReference type="ARBA" id="ARBA00023170"/>
    </source>
</evidence>
<comment type="similarity">
    <text evidence="2">Belongs to the SRP receptor beta subunit family.</text>
</comment>
<keyword evidence="4 12" id="KW-0812">Transmembrane</keyword>
<evidence type="ECO:0000256" key="8">
    <source>
        <dbReference type="ARBA" id="ARBA00023134"/>
    </source>
</evidence>
<evidence type="ECO:0000256" key="6">
    <source>
        <dbReference type="ARBA" id="ARBA00022824"/>
    </source>
</evidence>
<comment type="subcellular location">
    <subcellularLocation>
        <location evidence="1">Endoplasmic reticulum membrane</location>
        <topology evidence="1">Single-pass membrane protein</topology>
    </subcellularLocation>
</comment>
<organism evidence="13 14">
    <name type="scientific">Exophiala mesophila</name>
    <name type="common">Black yeast-like fungus</name>
    <dbReference type="NCBI Taxonomy" id="212818"/>
    <lineage>
        <taxon>Eukaryota</taxon>
        <taxon>Fungi</taxon>
        <taxon>Dikarya</taxon>
        <taxon>Ascomycota</taxon>
        <taxon>Pezizomycotina</taxon>
        <taxon>Eurotiomycetes</taxon>
        <taxon>Chaetothyriomycetidae</taxon>
        <taxon>Chaetothyriales</taxon>
        <taxon>Herpotrichiellaceae</taxon>
        <taxon>Exophiala</taxon>
    </lineage>
</organism>
<evidence type="ECO:0000256" key="11">
    <source>
        <dbReference type="SAM" id="MobiDB-lite"/>
    </source>
</evidence>
<evidence type="ECO:0000256" key="12">
    <source>
        <dbReference type="SAM" id="Phobius"/>
    </source>
</evidence>
<dbReference type="EMBL" id="NAJM01000003">
    <property type="protein sequence ID" value="RVX74816.1"/>
    <property type="molecule type" value="Genomic_DNA"/>
</dbReference>
<dbReference type="GO" id="GO:0005525">
    <property type="term" value="F:GTP binding"/>
    <property type="evidence" value="ECO:0007669"/>
    <property type="project" value="UniProtKB-KW"/>
</dbReference>
<keyword evidence="7 12" id="KW-1133">Transmembrane helix</keyword>
<evidence type="ECO:0000256" key="7">
    <source>
        <dbReference type="ARBA" id="ARBA00022989"/>
    </source>
</evidence>
<keyword evidence="9 12" id="KW-0472">Membrane</keyword>
<proteinExistence type="inferred from homology"/>
<reference evidence="13 14" key="1">
    <citation type="submission" date="2017-03" db="EMBL/GenBank/DDBJ databases">
        <title>Genomes of endolithic fungi from Antarctica.</title>
        <authorList>
            <person name="Coleine C."/>
            <person name="Masonjones S."/>
            <person name="Stajich J.E."/>
        </authorList>
    </citation>
    <scope>NUCLEOTIDE SEQUENCE [LARGE SCALE GENOMIC DNA]</scope>
    <source>
        <strain evidence="13 14">CCFEE 6314</strain>
    </source>
</reference>
<keyword evidence="10" id="KW-0675">Receptor</keyword>
<keyword evidence="5" id="KW-0547">Nucleotide-binding</keyword>
<accession>A0A438NGI4</accession>
<evidence type="ECO:0000256" key="5">
    <source>
        <dbReference type="ARBA" id="ARBA00022741"/>
    </source>
</evidence>
<sequence length="304" mass="32799">MGWSSPDGWLTRLFSGDPLAIVIAFIVTLTLPALLHYYFYTQSARSQLTPTFLLLGASGAGKTSLVSLLQKQSSHPDENEPQPAQTRTSQIISRVSLYLPPTISLGSNKYRSDNDVSLKDREPLPYTIIDTPGHGKLRLESGLSQLSNPALRGVIFVVDSSVMDSSDSSVSRDAAAYLHDTLLALQRRTTGKGSVKGKPPIPVLIAANKQDLFTSLPAGAISQRLQTEIERVRVSRAKGLSAVGQDADTNEEDDVLGGGGEEKFTFKLLEEEYGIKVDIIGGAVKGEEAGKGVTRWEEWIGGCL</sequence>
<dbReference type="PROSITE" id="PS51417">
    <property type="entry name" value="ARF"/>
    <property type="match status" value="1"/>
</dbReference>
<dbReference type="OrthoDB" id="41266at2759"/>
<evidence type="ECO:0000256" key="2">
    <source>
        <dbReference type="ARBA" id="ARBA00005619"/>
    </source>
</evidence>
<keyword evidence="6" id="KW-0256">Endoplasmic reticulum</keyword>
<feature type="region of interest" description="Disordered" evidence="11">
    <location>
        <begin position="68"/>
        <end position="89"/>
    </location>
</feature>
<evidence type="ECO:0000256" key="9">
    <source>
        <dbReference type="ARBA" id="ARBA00023136"/>
    </source>
</evidence>
<dbReference type="InterPro" id="IPR019009">
    <property type="entry name" value="SRP_receptor_beta_su"/>
</dbReference>